<feature type="transmembrane region" description="Helical" evidence="1">
    <location>
        <begin position="20"/>
        <end position="46"/>
    </location>
</feature>
<comment type="caution">
    <text evidence="2">The sequence shown here is derived from an EMBL/GenBank/DDBJ whole genome shotgun (WGS) entry which is preliminary data.</text>
</comment>
<keyword evidence="3" id="KW-1185">Reference proteome</keyword>
<dbReference type="EMBL" id="AZBU02000003">
    <property type="protein sequence ID" value="TKR89817.1"/>
    <property type="molecule type" value="Genomic_DNA"/>
</dbReference>
<sequence>MQTQSYSVSKVDHLVLSFLMRVFLLLLGCLCPFLVIGAFIAIGMVAKPHTVRLSRDSKCLSTILNVTF</sequence>
<proteinExistence type="predicted"/>
<dbReference type="AlphaFoldDB" id="A0A4U5P1F0"/>
<evidence type="ECO:0000313" key="3">
    <source>
        <dbReference type="Proteomes" id="UP000298663"/>
    </source>
</evidence>
<keyword evidence="1" id="KW-1133">Transmembrane helix</keyword>
<gene>
    <name evidence="2" type="ORF">L596_013860</name>
</gene>
<reference evidence="2 3" key="2">
    <citation type="journal article" date="2019" name="G3 (Bethesda)">
        <title>Hybrid Assembly of the Genome of the Entomopathogenic Nematode Steinernema carpocapsae Identifies the X-Chromosome.</title>
        <authorList>
            <person name="Serra L."/>
            <person name="Macchietto M."/>
            <person name="Macias-Munoz A."/>
            <person name="McGill C.J."/>
            <person name="Rodriguez I.M."/>
            <person name="Rodriguez B."/>
            <person name="Murad R."/>
            <person name="Mortazavi A."/>
        </authorList>
    </citation>
    <scope>NUCLEOTIDE SEQUENCE [LARGE SCALE GENOMIC DNA]</scope>
    <source>
        <strain evidence="2 3">ALL</strain>
    </source>
</reference>
<dbReference type="Proteomes" id="UP000298663">
    <property type="component" value="Unassembled WGS sequence"/>
</dbReference>
<organism evidence="2 3">
    <name type="scientific">Steinernema carpocapsae</name>
    <name type="common">Entomopathogenic nematode</name>
    <dbReference type="NCBI Taxonomy" id="34508"/>
    <lineage>
        <taxon>Eukaryota</taxon>
        <taxon>Metazoa</taxon>
        <taxon>Ecdysozoa</taxon>
        <taxon>Nematoda</taxon>
        <taxon>Chromadorea</taxon>
        <taxon>Rhabditida</taxon>
        <taxon>Tylenchina</taxon>
        <taxon>Panagrolaimomorpha</taxon>
        <taxon>Strongyloidoidea</taxon>
        <taxon>Steinernematidae</taxon>
        <taxon>Steinernema</taxon>
    </lineage>
</organism>
<reference evidence="2 3" key="1">
    <citation type="journal article" date="2015" name="Genome Biol.">
        <title>Comparative genomics of Steinernema reveals deeply conserved gene regulatory networks.</title>
        <authorList>
            <person name="Dillman A.R."/>
            <person name="Macchietto M."/>
            <person name="Porter C.F."/>
            <person name="Rogers A."/>
            <person name="Williams B."/>
            <person name="Antoshechkin I."/>
            <person name="Lee M.M."/>
            <person name="Goodwin Z."/>
            <person name="Lu X."/>
            <person name="Lewis E.E."/>
            <person name="Goodrich-Blair H."/>
            <person name="Stock S.P."/>
            <person name="Adams B.J."/>
            <person name="Sternberg P.W."/>
            <person name="Mortazavi A."/>
        </authorList>
    </citation>
    <scope>NUCLEOTIDE SEQUENCE [LARGE SCALE GENOMIC DNA]</scope>
    <source>
        <strain evidence="2 3">ALL</strain>
    </source>
</reference>
<evidence type="ECO:0000313" key="2">
    <source>
        <dbReference type="EMBL" id="TKR89817.1"/>
    </source>
</evidence>
<name>A0A4U5P1F0_STECR</name>
<protein>
    <submittedName>
        <fullName evidence="2">Uncharacterized protein</fullName>
    </submittedName>
</protein>
<accession>A0A4U5P1F0</accession>
<evidence type="ECO:0000256" key="1">
    <source>
        <dbReference type="SAM" id="Phobius"/>
    </source>
</evidence>
<keyword evidence="1" id="KW-0472">Membrane</keyword>
<keyword evidence="1" id="KW-0812">Transmembrane</keyword>